<gene>
    <name evidence="1" type="ORF">B0H63DRAFT_405522</name>
</gene>
<accession>A0AAE0JYB4</accession>
<protein>
    <submittedName>
        <fullName evidence="1">Uncharacterized protein</fullName>
    </submittedName>
</protein>
<evidence type="ECO:0000313" key="1">
    <source>
        <dbReference type="EMBL" id="KAK3366559.1"/>
    </source>
</evidence>
<dbReference type="EMBL" id="JAULSW010000012">
    <property type="protein sequence ID" value="KAK3366559.1"/>
    <property type="molecule type" value="Genomic_DNA"/>
</dbReference>
<evidence type="ECO:0000313" key="2">
    <source>
        <dbReference type="Proteomes" id="UP001285441"/>
    </source>
</evidence>
<reference evidence="1" key="1">
    <citation type="journal article" date="2023" name="Mol. Phylogenet. Evol.">
        <title>Genome-scale phylogeny and comparative genomics of the fungal order Sordariales.</title>
        <authorList>
            <person name="Hensen N."/>
            <person name="Bonometti L."/>
            <person name="Westerberg I."/>
            <person name="Brannstrom I.O."/>
            <person name="Guillou S."/>
            <person name="Cros-Aarteil S."/>
            <person name="Calhoun S."/>
            <person name="Haridas S."/>
            <person name="Kuo A."/>
            <person name="Mondo S."/>
            <person name="Pangilinan J."/>
            <person name="Riley R."/>
            <person name="LaButti K."/>
            <person name="Andreopoulos B."/>
            <person name="Lipzen A."/>
            <person name="Chen C."/>
            <person name="Yan M."/>
            <person name="Daum C."/>
            <person name="Ng V."/>
            <person name="Clum A."/>
            <person name="Steindorff A."/>
            <person name="Ohm R.A."/>
            <person name="Martin F."/>
            <person name="Silar P."/>
            <person name="Natvig D.O."/>
            <person name="Lalanne C."/>
            <person name="Gautier V."/>
            <person name="Ament-Velasquez S.L."/>
            <person name="Kruys A."/>
            <person name="Hutchinson M.I."/>
            <person name="Powell A.J."/>
            <person name="Barry K."/>
            <person name="Miller A.N."/>
            <person name="Grigoriev I.V."/>
            <person name="Debuchy R."/>
            <person name="Gladieux P."/>
            <person name="Hiltunen Thoren M."/>
            <person name="Johannesson H."/>
        </authorList>
    </citation>
    <scope>NUCLEOTIDE SEQUENCE</scope>
    <source>
        <strain evidence="1">CBS 232.78</strain>
    </source>
</reference>
<comment type="caution">
    <text evidence="1">The sequence shown here is derived from an EMBL/GenBank/DDBJ whole genome shotgun (WGS) entry which is preliminary data.</text>
</comment>
<reference evidence="1" key="2">
    <citation type="submission" date="2023-06" db="EMBL/GenBank/DDBJ databases">
        <authorList>
            <consortium name="Lawrence Berkeley National Laboratory"/>
            <person name="Haridas S."/>
            <person name="Hensen N."/>
            <person name="Bonometti L."/>
            <person name="Westerberg I."/>
            <person name="Brannstrom I.O."/>
            <person name="Guillou S."/>
            <person name="Cros-Aarteil S."/>
            <person name="Calhoun S."/>
            <person name="Kuo A."/>
            <person name="Mondo S."/>
            <person name="Pangilinan J."/>
            <person name="Riley R."/>
            <person name="LaButti K."/>
            <person name="Andreopoulos B."/>
            <person name="Lipzen A."/>
            <person name="Chen C."/>
            <person name="Yanf M."/>
            <person name="Daum C."/>
            <person name="Ng V."/>
            <person name="Clum A."/>
            <person name="Steindorff A."/>
            <person name="Ohm R."/>
            <person name="Martin F."/>
            <person name="Silar P."/>
            <person name="Natvig D."/>
            <person name="Lalanne C."/>
            <person name="Gautier V."/>
            <person name="Ament-velasquez S.L."/>
            <person name="Kruys A."/>
            <person name="Hutchinson M.I."/>
            <person name="Powell A.J."/>
            <person name="Barry K."/>
            <person name="Miller A.N."/>
            <person name="Grigoriev I.V."/>
            <person name="Debuchy R."/>
            <person name="Gladieux P."/>
            <person name="Thoren M.H."/>
            <person name="Johannesson H."/>
        </authorList>
    </citation>
    <scope>NUCLEOTIDE SEQUENCE</scope>
    <source>
        <strain evidence="1">CBS 232.78</strain>
    </source>
</reference>
<sequence>ELRDEIYSIVFYSTYISYGYVNRSSYAYNTNQVFVQSAAYSIAILRSCRRINLEIQNL</sequence>
<keyword evidence="2" id="KW-1185">Reference proteome</keyword>
<dbReference type="AlphaFoldDB" id="A0AAE0JYB4"/>
<name>A0AAE0JYB4_9PEZI</name>
<proteinExistence type="predicted"/>
<dbReference type="Proteomes" id="UP001285441">
    <property type="component" value="Unassembled WGS sequence"/>
</dbReference>
<organism evidence="1 2">
    <name type="scientific">Podospora didyma</name>
    <dbReference type="NCBI Taxonomy" id="330526"/>
    <lineage>
        <taxon>Eukaryota</taxon>
        <taxon>Fungi</taxon>
        <taxon>Dikarya</taxon>
        <taxon>Ascomycota</taxon>
        <taxon>Pezizomycotina</taxon>
        <taxon>Sordariomycetes</taxon>
        <taxon>Sordariomycetidae</taxon>
        <taxon>Sordariales</taxon>
        <taxon>Podosporaceae</taxon>
        <taxon>Podospora</taxon>
    </lineage>
</organism>
<feature type="non-terminal residue" evidence="1">
    <location>
        <position position="1"/>
    </location>
</feature>